<accession>A0A1G4XHM4</accession>
<evidence type="ECO:0000313" key="2">
    <source>
        <dbReference type="Proteomes" id="UP000183569"/>
    </source>
</evidence>
<organism evidence="1 2">
    <name type="scientific">Kosakonia sacchari</name>
    <dbReference type="NCBI Taxonomy" id="1158459"/>
    <lineage>
        <taxon>Bacteria</taxon>
        <taxon>Pseudomonadati</taxon>
        <taxon>Pseudomonadota</taxon>
        <taxon>Gammaproteobacteria</taxon>
        <taxon>Enterobacterales</taxon>
        <taxon>Enterobacteriaceae</taxon>
        <taxon>Kosakonia</taxon>
    </lineage>
</organism>
<reference evidence="1 2" key="1">
    <citation type="submission" date="2016-10" db="EMBL/GenBank/DDBJ databases">
        <authorList>
            <person name="Varghese N."/>
            <person name="Submissions S."/>
        </authorList>
    </citation>
    <scope>NUCLEOTIDE SEQUENCE [LARGE SCALE GENOMIC DNA]</scope>
    <source>
        <strain evidence="1 2">CGMCC 1.12102</strain>
    </source>
</reference>
<name>A0A1G4XHM4_9ENTR</name>
<dbReference type="GeneID" id="23846391"/>
<dbReference type="EMBL" id="FMUI01000002">
    <property type="protein sequence ID" value="SCX40198.1"/>
    <property type="molecule type" value="Genomic_DNA"/>
</dbReference>
<gene>
    <name evidence="1" type="ORF">SAMN02927897_00785</name>
</gene>
<dbReference type="RefSeq" id="WP_017456059.1">
    <property type="nucleotide sequence ID" value="NZ_CP016337.1"/>
</dbReference>
<proteinExistence type="predicted"/>
<dbReference type="Proteomes" id="UP000183569">
    <property type="component" value="Unassembled WGS sequence"/>
</dbReference>
<comment type="caution">
    <text evidence="1">The sequence shown here is derived from an EMBL/GenBank/DDBJ whole genome shotgun (WGS) entry which is preliminary data.</text>
</comment>
<dbReference type="AlphaFoldDB" id="A0A1G4XHM4"/>
<protein>
    <submittedName>
        <fullName evidence="1">Uncharacterized protein</fullName>
    </submittedName>
</protein>
<evidence type="ECO:0000313" key="1">
    <source>
        <dbReference type="EMBL" id="SCX40198.1"/>
    </source>
</evidence>
<sequence length="85" mass="9759">MKTYVFYSSDIAVNVYEKKALSAEEVRQLKAEGFRKMPFETQAEDEAQAIDIMLAHFKENLEALEEFTKDWCIPATIFAAIYALS</sequence>